<evidence type="ECO:0000259" key="3">
    <source>
        <dbReference type="PROSITE" id="PS50305"/>
    </source>
</evidence>
<dbReference type="AlphaFoldDB" id="A0A485LZW8"/>
<reference evidence="4" key="1">
    <citation type="submission" date="2019-03" db="EMBL/GenBank/DDBJ databases">
        <authorList>
            <person name="Hao L."/>
        </authorList>
    </citation>
    <scope>NUCLEOTIDE SEQUENCE</scope>
</reference>
<dbReference type="InterPro" id="IPR003000">
    <property type="entry name" value="Sirtuin"/>
</dbReference>
<sequence length="272" mass="30418">MELSLIDKTVELLLEAEHAIVLTGAGISTESGVPDFRSPGGIWERYDPTMFFLERFLADPEEVWRCMLDMNRSGEFSLWDARPNLGHQALAYLEEIGIIRTIITQNVDNLHQKAGSKSVIEFHGNMLFARCLTCRKKYGYEQVLSDLETRIPPRCECGGVLKPDAVFFGEAIPQDAMKRSFREAEDCDLMLVIGTSAQVEPAASLPLIAKGISSYFWGVRGIPLPKGKCRVVEINREPTPLTGRVSDFLIQGSAGEILSLIEEKIRRRRDSA</sequence>
<dbReference type="SUPFAM" id="SSF52467">
    <property type="entry name" value="DHS-like NAD/FAD-binding domain"/>
    <property type="match status" value="1"/>
</dbReference>
<dbReference type="EMBL" id="CAADRM010000088">
    <property type="protein sequence ID" value="VFU14159.1"/>
    <property type="molecule type" value="Genomic_DNA"/>
</dbReference>
<proteinExistence type="predicted"/>
<keyword evidence="2" id="KW-0520">NAD</keyword>
<dbReference type="InterPro" id="IPR026590">
    <property type="entry name" value="Ssirtuin_cat_dom"/>
</dbReference>
<dbReference type="GO" id="GO:0016787">
    <property type="term" value="F:hydrolase activity"/>
    <property type="evidence" value="ECO:0007669"/>
    <property type="project" value="UniProtKB-KW"/>
</dbReference>
<keyword evidence="1" id="KW-0808">Transferase</keyword>
<name>A0A485LZW8_9ZZZZ</name>
<dbReference type="NCBIfam" id="NF001753">
    <property type="entry name" value="PRK00481.1-3"/>
    <property type="match status" value="1"/>
</dbReference>
<dbReference type="PROSITE" id="PS50305">
    <property type="entry name" value="SIRTUIN"/>
    <property type="match status" value="1"/>
</dbReference>
<feature type="domain" description="Deacetylase sirtuin-type" evidence="3">
    <location>
        <begin position="1"/>
        <end position="268"/>
    </location>
</feature>
<dbReference type="GO" id="GO:0017136">
    <property type="term" value="F:histone deacetylase activity, NAD-dependent"/>
    <property type="evidence" value="ECO:0007669"/>
    <property type="project" value="TreeGrafter"/>
</dbReference>
<dbReference type="GO" id="GO:0070403">
    <property type="term" value="F:NAD+ binding"/>
    <property type="evidence" value="ECO:0007669"/>
    <property type="project" value="InterPro"/>
</dbReference>
<dbReference type="CDD" id="cd01407">
    <property type="entry name" value="SIR2-fam"/>
    <property type="match status" value="1"/>
</dbReference>
<dbReference type="EC" id="3.5.1.-" evidence="4"/>
<dbReference type="PANTHER" id="PTHR11085">
    <property type="entry name" value="NAD-DEPENDENT PROTEIN DEACYLASE SIRTUIN-5, MITOCHONDRIAL-RELATED"/>
    <property type="match status" value="1"/>
</dbReference>
<evidence type="ECO:0000313" key="4">
    <source>
        <dbReference type="EMBL" id="VFU14159.1"/>
    </source>
</evidence>
<dbReference type="InterPro" id="IPR050134">
    <property type="entry name" value="NAD-dep_sirtuin_deacylases"/>
</dbReference>
<organism evidence="4">
    <name type="scientific">anaerobic digester metagenome</name>
    <dbReference type="NCBI Taxonomy" id="1263854"/>
    <lineage>
        <taxon>unclassified sequences</taxon>
        <taxon>metagenomes</taxon>
        <taxon>ecological metagenomes</taxon>
    </lineage>
</organism>
<dbReference type="InterPro" id="IPR026591">
    <property type="entry name" value="Sirtuin_cat_small_dom_sf"/>
</dbReference>
<evidence type="ECO:0000256" key="1">
    <source>
        <dbReference type="ARBA" id="ARBA00022679"/>
    </source>
</evidence>
<dbReference type="PANTHER" id="PTHR11085:SF10">
    <property type="entry name" value="NAD-DEPENDENT PROTEIN DEACYLASE SIRTUIN-5, MITOCHONDRIAL-RELATED"/>
    <property type="match status" value="1"/>
</dbReference>
<evidence type="ECO:0000256" key="2">
    <source>
        <dbReference type="ARBA" id="ARBA00023027"/>
    </source>
</evidence>
<dbReference type="InterPro" id="IPR029035">
    <property type="entry name" value="DHS-like_NAD/FAD-binding_dom"/>
</dbReference>
<keyword evidence="4" id="KW-0378">Hydrolase</keyword>
<dbReference type="Gene3D" id="3.30.1600.10">
    <property type="entry name" value="SIR2/SIRT2 'Small Domain"/>
    <property type="match status" value="1"/>
</dbReference>
<accession>A0A485LZW8</accession>
<dbReference type="Gene3D" id="3.40.50.1220">
    <property type="entry name" value="TPP-binding domain"/>
    <property type="match status" value="1"/>
</dbReference>
<protein>
    <submittedName>
        <fullName evidence="4">NAD-dependent protein deacylase 2</fullName>
        <ecNumber evidence="4">3.5.1.-</ecNumber>
    </submittedName>
</protein>
<gene>
    <name evidence="4" type="primary">cobB</name>
    <name evidence="4" type="ORF">SCFA_260007</name>
</gene>
<dbReference type="Pfam" id="PF02146">
    <property type="entry name" value="SIR2"/>
    <property type="match status" value="1"/>
</dbReference>